<feature type="region of interest" description="Disordered" evidence="1">
    <location>
        <begin position="226"/>
        <end position="248"/>
    </location>
</feature>
<reference evidence="2" key="1">
    <citation type="journal article" date="2014" name="Front. Microbiol.">
        <title>High frequency of phylogenetically diverse reductive dehalogenase-homologous genes in deep subseafloor sedimentary metagenomes.</title>
        <authorList>
            <person name="Kawai M."/>
            <person name="Futagami T."/>
            <person name="Toyoda A."/>
            <person name="Takaki Y."/>
            <person name="Nishi S."/>
            <person name="Hori S."/>
            <person name="Arai W."/>
            <person name="Tsubouchi T."/>
            <person name="Morono Y."/>
            <person name="Uchiyama I."/>
            <person name="Ito T."/>
            <person name="Fujiyama A."/>
            <person name="Inagaki F."/>
            <person name="Takami H."/>
        </authorList>
    </citation>
    <scope>NUCLEOTIDE SEQUENCE</scope>
    <source>
        <strain evidence="2">Expedition CK06-06</strain>
    </source>
</reference>
<feature type="non-terminal residue" evidence="2">
    <location>
        <position position="248"/>
    </location>
</feature>
<comment type="caution">
    <text evidence="2">The sequence shown here is derived from an EMBL/GenBank/DDBJ whole genome shotgun (WGS) entry which is preliminary data.</text>
</comment>
<protein>
    <submittedName>
        <fullName evidence="2">Uncharacterized protein</fullName>
    </submittedName>
</protein>
<feature type="compositionally biased region" description="Pro residues" evidence="1">
    <location>
        <begin position="238"/>
        <end position="248"/>
    </location>
</feature>
<dbReference type="AlphaFoldDB" id="X1J5U8"/>
<evidence type="ECO:0000256" key="1">
    <source>
        <dbReference type="SAM" id="MobiDB-lite"/>
    </source>
</evidence>
<feature type="non-terminal residue" evidence="2">
    <location>
        <position position="1"/>
    </location>
</feature>
<dbReference type="Gene3D" id="2.60.120.560">
    <property type="entry name" value="Exo-inulinase, domain 1"/>
    <property type="match status" value="1"/>
</dbReference>
<accession>X1J5U8</accession>
<name>X1J5U8_9ZZZZ</name>
<evidence type="ECO:0000313" key="2">
    <source>
        <dbReference type="EMBL" id="GAH89372.1"/>
    </source>
</evidence>
<proteinExistence type="predicted"/>
<gene>
    <name evidence="2" type="ORF">S03H2_58654</name>
</gene>
<organism evidence="2">
    <name type="scientific">marine sediment metagenome</name>
    <dbReference type="NCBI Taxonomy" id="412755"/>
    <lineage>
        <taxon>unclassified sequences</taxon>
        <taxon>metagenomes</taxon>
        <taxon>ecological metagenomes</taxon>
    </lineage>
</organism>
<sequence length="248" mass="27536">RVKARVVLKDEGAPEGLVLSSPSLRDYTFSRAPVDWETARGVWRLLARWRCDPRWSWFGGASDELACAWNRRAFKGDVALDYFACPQMFARGAPYYRHPGDFDSTICADGRDLSSGYSFLYGGWKGTRTALFRRDEVVAETREFLPPHTRDRNPPMMGPTGLHRRWFHLVLEKTGLPGGKARIRGYVDGQVACEYVDPEPLTGDRVGLWTFDGSAIFARVRVVSDGSSGPEPGLAGKPAPPPPEGMSA</sequence>
<dbReference type="EMBL" id="BARU01037673">
    <property type="protein sequence ID" value="GAH89372.1"/>
    <property type="molecule type" value="Genomic_DNA"/>
</dbReference>